<feature type="region of interest" description="Disordered" evidence="1">
    <location>
        <begin position="360"/>
        <end position="386"/>
    </location>
</feature>
<feature type="domain" description="Poly(A) RNA polymerase mitochondrial-like central palm" evidence="2">
    <location>
        <begin position="5"/>
        <end position="141"/>
    </location>
</feature>
<dbReference type="GO" id="GO:0050265">
    <property type="term" value="F:RNA uridylyltransferase activity"/>
    <property type="evidence" value="ECO:0007669"/>
    <property type="project" value="TreeGrafter"/>
</dbReference>
<dbReference type="GO" id="GO:0031123">
    <property type="term" value="P:RNA 3'-end processing"/>
    <property type="evidence" value="ECO:0007669"/>
    <property type="project" value="TreeGrafter"/>
</dbReference>
<feature type="region of interest" description="Disordered" evidence="1">
    <location>
        <begin position="409"/>
        <end position="469"/>
    </location>
</feature>
<reference evidence="3" key="1">
    <citation type="submission" date="2022-08" db="EMBL/GenBank/DDBJ databases">
        <authorList>
            <person name="Gutierrez-Valencia J."/>
        </authorList>
    </citation>
    <scope>NUCLEOTIDE SEQUENCE</scope>
</reference>
<dbReference type="SUPFAM" id="SSF81631">
    <property type="entry name" value="PAP/OAS1 substrate-binding domain"/>
    <property type="match status" value="1"/>
</dbReference>
<dbReference type="Pfam" id="PF22600">
    <property type="entry name" value="MTPAP-like_central"/>
    <property type="match status" value="1"/>
</dbReference>
<sequence>MNAPLESTLWDILGVIEPQRDDWLFRQRIIQELQDVVRTVPSLRGATVEPFGSFVSNLFTPWGDLDITVMLDYDSYISSAGKKRKLSLLGDVLRALKEKGGWWRLQFIPHAKVPILKFEKGRPAISGDISIDNLGGQMKSKCLFWLNQIDGRFRPLVLLVKEWAKTQNINSPKFGTLNSYSLSLLVLFHFQTCEPAIFPPLQAIYPTNLVDDLTGVRETAEKTIADLFHANIRRFIADRSRPVNRSSLSELFVSFLAKFSTISLKARDFGISPFTGQWEEINNNTRWFPRTFALYVEDPFEQPANTARTVSVRNLDRIQEVIQRTQLTILSPNLTWIDLHQLLVKPELSRVILFRKQNQNGSGQMMHPLPQQQLPQTRKHVHSPSAPVIAARVQSARPENQLRSRINGNHHIHGLSSNPKQGTYSNSAVPEESNPNKWSKQGMQQQQQQQRGDVTNSRQQLWRPRSQQS</sequence>
<dbReference type="Gene3D" id="1.10.1410.10">
    <property type="match status" value="1"/>
</dbReference>
<name>A0AAV0M995_9ROSI</name>
<evidence type="ECO:0000259" key="2">
    <source>
        <dbReference type="Pfam" id="PF22600"/>
    </source>
</evidence>
<feature type="compositionally biased region" description="Polar residues" evidence="1">
    <location>
        <begin position="415"/>
        <end position="443"/>
    </location>
</feature>
<dbReference type="PANTHER" id="PTHR12271:SF123">
    <property type="entry name" value="PROTEIN HESO1"/>
    <property type="match status" value="1"/>
</dbReference>
<dbReference type="InterPro" id="IPR043519">
    <property type="entry name" value="NT_sf"/>
</dbReference>
<feature type="compositionally biased region" description="Polar residues" evidence="1">
    <location>
        <begin position="451"/>
        <end position="469"/>
    </location>
</feature>
<dbReference type="EMBL" id="CAMGYJ010000007">
    <property type="protein sequence ID" value="CAI0443303.1"/>
    <property type="molecule type" value="Genomic_DNA"/>
</dbReference>
<dbReference type="AlphaFoldDB" id="A0AAV0M995"/>
<dbReference type="SUPFAM" id="SSF81301">
    <property type="entry name" value="Nucleotidyltransferase"/>
    <property type="match status" value="1"/>
</dbReference>
<dbReference type="InterPro" id="IPR054708">
    <property type="entry name" value="MTPAP-like_central"/>
</dbReference>
<evidence type="ECO:0000313" key="4">
    <source>
        <dbReference type="Proteomes" id="UP001154282"/>
    </source>
</evidence>
<evidence type="ECO:0000313" key="3">
    <source>
        <dbReference type="EMBL" id="CAI0443303.1"/>
    </source>
</evidence>
<evidence type="ECO:0000256" key="1">
    <source>
        <dbReference type="SAM" id="MobiDB-lite"/>
    </source>
</evidence>
<dbReference type="Proteomes" id="UP001154282">
    <property type="component" value="Unassembled WGS sequence"/>
</dbReference>
<proteinExistence type="predicted"/>
<dbReference type="CDD" id="cd05402">
    <property type="entry name" value="NT_PAP_TUTase"/>
    <property type="match status" value="1"/>
</dbReference>
<keyword evidence="4" id="KW-1185">Reference proteome</keyword>
<organism evidence="3 4">
    <name type="scientific">Linum tenue</name>
    <dbReference type="NCBI Taxonomy" id="586396"/>
    <lineage>
        <taxon>Eukaryota</taxon>
        <taxon>Viridiplantae</taxon>
        <taxon>Streptophyta</taxon>
        <taxon>Embryophyta</taxon>
        <taxon>Tracheophyta</taxon>
        <taxon>Spermatophyta</taxon>
        <taxon>Magnoliopsida</taxon>
        <taxon>eudicotyledons</taxon>
        <taxon>Gunneridae</taxon>
        <taxon>Pentapetalae</taxon>
        <taxon>rosids</taxon>
        <taxon>fabids</taxon>
        <taxon>Malpighiales</taxon>
        <taxon>Linaceae</taxon>
        <taxon>Linum</taxon>
    </lineage>
</organism>
<protein>
    <recommendedName>
        <fullName evidence="2">Poly(A) RNA polymerase mitochondrial-like central palm domain-containing protein</fullName>
    </recommendedName>
</protein>
<accession>A0AAV0M995</accession>
<gene>
    <name evidence="3" type="ORF">LITE_LOCUS27614</name>
</gene>
<dbReference type="PANTHER" id="PTHR12271">
    <property type="entry name" value="POLY A POLYMERASE CID PAP -RELATED"/>
    <property type="match status" value="1"/>
</dbReference>
<dbReference type="Gene3D" id="3.30.460.10">
    <property type="entry name" value="Beta Polymerase, domain 2"/>
    <property type="match status" value="1"/>
</dbReference>
<comment type="caution">
    <text evidence="3">The sequence shown here is derived from an EMBL/GenBank/DDBJ whole genome shotgun (WGS) entry which is preliminary data.</text>
</comment>